<evidence type="ECO:0000313" key="3">
    <source>
        <dbReference type="EMBL" id="GAQ87097.1"/>
    </source>
</evidence>
<dbReference type="Pfam" id="PF06722">
    <property type="entry name" value="EryCIII-like_C"/>
    <property type="match status" value="1"/>
</dbReference>
<dbReference type="InterPro" id="IPR010610">
    <property type="entry name" value="EryCIII-like_C"/>
</dbReference>
<feature type="region of interest" description="Disordered" evidence="1">
    <location>
        <begin position="21"/>
        <end position="51"/>
    </location>
</feature>
<dbReference type="STRING" id="105231.A0A1Y1IEF8"/>
<dbReference type="OrthoDB" id="5835829at2759"/>
<dbReference type="InterPro" id="IPR050426">
    <property type="entry name" value="Glycosyltransferase_28"/>
</dbReference>
<organism evidence="3 4">
    <name type="scientific">Klebsormidium nitens</name>
    <name type="common">Green alga</name>
    <name type="synonym">Ulothrix nitens</name>
    <dbReference type="NCBI Taxonomy" id="105231"/>
    <lineage>
        <taxon>Eukaryota</taxon>
        <taxon>Viridiplantae</taxon>
        <taxon>Streptophyta</taxon>
        <taxon>Klebsormidiophyceae</taxon>
        <taxon>Klebsormidiales</taxon>
        <taxon>Klebsormidiaceae</taxon>
        <taxon>Klebsormidium</taxon>
    </lineage>
</organism>
<reference evidence="3 4" key="1">
    <citation type="journal article" date="2014" name="Nat. Commun.">
        <title>Klebsormidium flaccidum genome reveals primary factors for plant terrestrial adaptation.</title>
        <authorList>
            <person name="Hori K."/>
            <person name="Maruyama F."/>
            <person name="Fujisawa T."/>
            <person name="Togashi T."/>
            <person name="Yamamoto N."/>
            <person name="Seo M."/>
            <person name="Sato S."/>
            <person name="Yamada T."/>
            <person name="Mori H."/>
            <person name="Tajima N."/>
            <person name="Moriyama T."/>
            <person name="Ikeuchi M."/>
            <person name="Watanabe M."/>
            <person name="Wada H."/>
            <person name="Kobayashi K."/>
            <person name="Saito M."/>
            <person name="Masuda T."/>
            <person name="Sasaki-Sekimoto Y."/>
            <person name="Mashiguchi K."/>
            <person name="Awai K."/>
            <person name="Shimojima M."/>
            <person name="Masuda S."/>
            <person name="Iwai M."/>
            <person name="Nobusawa T."/>
            <person name="Narise T."/>
            <person name="Kondo S."/>
            <person name="Saito H."/>
            <person name="Sato R."/>
            <person name="Murakawa M."/>
            <person name="Ihara Y."/>
            <person name="Oshima-Yamada Y."/>
            <person name="Ohtaka K."/>
            <person name="Satoh M."/>
            <person name="Sonobe K."/>
            <person name="Ishii M."/>
            <person name="Ohtani R."/>
            <person name="Kanamori-Sato M."/>
            <person name="Honoki R."/>
            <person name="Miyazaki D."/>
            <person name="Mochizuki H."/>
            <person name="Umetsu J."/>
            <person name="Higashi K."/>
            <person name="Shibata D."/>
            <person name="Kamiya Y."/>
            <person name="Sato N."/>
            <person name="Nakamura Y."/>
            <person name="Tabata S."/>
            <person name="Ida S."/>
            <person name="Kurokawa K."/>
            <person name="Ohta H."/>
        </authorList>
    </citation>
    <scope>NUCLEOTIDE SEQUENCE [LARGE SCALE GENOMIC DNA]</scope>
    <source>
        <strain evidence="3 4">NIES-2285</strain>
    </source>
</reference>
<dbReference type="PANTHER" id="PTHR48050:SF11">
    <property type="entry name" value="GLYCOSYLTRANSFERASE"/>
    <property type="match status" value="1"/>
</dbReference>
<proteinExistence type="predicted"/>
<accession>A0A1Y1IEF8</accession>
<evidence type="ECO:0000313" key="4">
    <source>
        <dbReference type="Proteomes" id="UP000054558"/>
    </source>
</evidence>
<protein>
    <submittedName>
        <fullName evidence="3">UDP-Glycosyltransferase superfamily protein</fullName>
    </submittedName>
</protein>
<dbReference type="AlphaFoldDB" id="A0A1Y1IEF8"/>
<dbReference type="EMBL" id="DF237280">
    <property type="protein sequence ID" value="GAQ87097.1"/>
    <property type="molecule type" value="Genomic_DNA"/>
</dbReference>
<dbReference type="Gene3D" id="3.40.50.2000">
    <property type="entry name" value="Glycogen Phosphorylase B"/>
    <property type="match status" value="2"/>
</dbReference>
<dbReference type="Proteomes" id="UP000054558">
    <property type="component" value="Unassembled WGS sequence"/>
</dbReference>
<feature type="compositionally biased region" description="Polar residues" evidence="1">
    <location>
        <begin position="28"/>
        <end position="45"/>
    </location>
</feature>
<name>A0A1Y1IEF8_KLENI</name>
<dbReference type="SUPFAM" id="SSF53756">
    <property type="entry name" value="UDP-Glycosyltransferase/glycogen phosphorylase"/>
    <property type="match status" value="1"/>
</dbReference>
<evidence type="ECO:0000256" key="1">
    <source>
        <dbReference type="SAM" id="MobiDB-lite"/>
    </source>
</evidence>
<keyword evidence="4" id="KW-1185">Reference proteome</keyword>
<feature type="domain" description="Erythromycin biosynthesis protein CIII-like C-terminal" evidence="2">
    <location>
        <begin position="433"/>
        <end position="522"/>
    </location>
</feature>
<keyword evidence="3" id="KW-0808">Transferase</keyword>
<gene>
    <name evidence="3" type="ORF">KFL_003310090</name>
</gene>
<dbReference type="PANTHER" id="PTHR48050">
    <property type="entry name" value="STEROL 3-BETA-GLUCOSYLTRANSFERASE"/>
    <property type="match status" value="1"/>
</dbReference>
<evidence type="ECO:0000259" key="2">
    <source>
        <dbReference type="Pfam" id="PF06722"/>
    </source>
</evidence>
<feature type="region of interest" description="Disordered" evidence="1">
    <location>
        <begin position="389"/>
        <end position="410"/>
    </location>
</feature>
<dbReference type="OMA" id="FNDRLFC"/>
<dbReference type="GO" id="GO:0016757">
    <property type="term" value="F:glycosyltransferase activity"/>
    <property type="evidence" value="ECO:0007669"/>
    <property type="project" value="UniProtKB-ARBA"/>
</dbReference>
<sequence>MFQGHAIQFRGIDSRPVVPVEDRDVRASQESTASGQVSSSATTDPLSDVLSNEHPVCCKKRRIDFVAPLQQEQPDDAIAASIPSSASPLSTQATSVPSATDPGEQILADKPLLDLKCTKATPGKLIGGINYGAPLFPQPAATVGAIIQLQLKESWEFASEALSKRKINDTAMLVFNLFALEAYHIAERLGIPCSAASPYLIPYAPPAGFERTFRRRWPKLHTALQDSLAPQVGWAEVEHWMWPLFDDARWGDFRERTLQLPRRLWTNVRLPQAPPLLYGFSEAVVPCPGYWPRTVRACGFWPPPQSWDDYLQEQTPKSLHEFLAASRDVARPLVYIGFGAVGSMGLLPPAEPLILSLLSALEAADFSGILVTSGSASLETELWARRDRGQGSVGADTAQNGSQEAGDTDDLKAGVLLPGGRLLCLRGPVSHRWLLPQCAVALHHAGSGTTAAAIRAGIPQVTCPFLFDQFYWAGLLASLGCSPPPLTSPELVAGGAAGVSRSVATLRAAVELRPAAQRLAREVQNEDGIALADSGI</sequence>